<feature type="chain" id="PRO_5037520168" evidence="1">
    <location>
        <begin position="28"/>
        <end position="262"/>
    </location>
</feature>
<dbReference type="InterPro" id="IPR011008">
    <property type="entry name" value="Dimeric_a/b-barrel"/>
</dbReference>
<proteinExistence type="predicted"/>
<feature type="signal peptide" evidence="1">
    <location>
        <begin position="1"/>
        <end position="27"/>
    </location>
</feature>
<organism evidence="3 4">
    <name type="scientific">Mucilaginibacter segetis</name>
    <dbReference type="NCBI Taxonomy" id="2793071"/>
    <lineage>
        <taxon>Bacteria</taxon>
        <taxon>Pseudomonadati</taxon>
        <taxon>Bacteroidota</taxon>
        <taxon>Sphingobacteriia</taxon>
        <taxon>Sphingobacteriales</taxon>
        <taxon>Sphingobacteriaceae</taxon>
        <taxon>Mucilaginibacter</taxon>
    </lineage>
</organism>
<keyword evidence="4" id="KW-1185">Reference proteome</keyword>
<dbReference type="AlphaFoldDB" id="A0A934PWK9"/>
<evidence type="ECO:0000259" key="2">
    <source>
        <dbReference type="Pfam" id="PF07978"/>
    </source>
</evidence>
<reference evidence="3" key="1">
    <citation type="submission" date="2020-12" db="EMBL/GenBank/DDBJ databases">
        <title>Bacterial novel species Mucilaginibacter sp. SD-g isolated from soil.</title>
        <authorList>
            <person name="Jung H.-Y."/>
        </authorList>
    </citation>
    <scope>NUCLEOTIDE SEQUENCE</scope>
    <source>
        <strain evidence="3">SD-g</strain>
    </source>
</reference>
<dbReference type="EMBL" id="JAEHFW010000003">
    <property type="protein sequence ID" value="MBK0381012.1"/>
    <property type="molecule type" value="Genomic_DNA"/>
</dbReference>
<dbReference type="InterPro" id="IPR012577">
    <property type="entry name" value="NIPSNAP"/>
</dbReference>
<protein>
    <submittedName>
        <fullName evidence="3">NIPSNAP family protein</fullName>
    </submittedName>
</protein>
<sequence length="262" mass="30474">MSYKKFFCFTALLLFAVLLLPALNASAAKSGYYYQIKIYHFKDKEQQQLTDAYLKDQYLPTLHKMGFKDIGVFKPVGNDTTDLRTYVFIPFVSWKSMETFDANVYKTDSAAISGKNYIDAESKNPPYLRMETIVLKAFATRPFPAAPKLTADHDDRIYELRSYESPTEKYHYNKVRMFNSGETDLFDRLKFNPVFYGDVIAGSHMPNLMYLTTFNSKEDRDKHWDAFSNDPQWKDLSGRAEFQNNVSKADIIFLHPTIYSDF</sequence>
<evidence type="ECO:0000313" key="3">
    <source>
        <dbReference type="EMBL" id="MBK0381012.1"/>
    </source>
</evidence>
<dbReference type="Pfam" id="PF07978">
    <property type="entry name" value="NIPSNAP"/>
    <property type="match status" value="1"/>
</dbReference>
<evidence type="ECO:0000256" key="1">
    <source>
        <dbReference type="SAM" id="SignalP"/>
    </source>
</evidence>
<gene>
    <name evidence="3" type="ORF">I5M19_16925</name>
</gene>
<dbReference type="SUPFAM" id="SSF54909">
    <property type="entry name" value="Dimeric alpha+beta barrel"/>
    <property type="match status" value="1"/>
</dbReference>
<keyword evidence="1" id="KW-0732">Signal</keyword>
<dbReference type="RefSeq" id="WP_200067540.1">
    <property type="nucleotide sequence ID" value="NZ_JAEHFW010000003.1"/>
</dbReference>
<name>A0A934PWK9_9SPHI</name>
<comment type="caution">
    <text evidence="3">The sequence shown here is derived from an EMBL/GenBank/DDBJ whole genome shotgun (WGS) entry which is preliminary data.</text>
</comment>
<accession>A0A934PWK9</accession>
<feature type="domain" description="NIPSNAP" evidence="2">
    <location>
        <begin position="158"/>
        <end position="260"/>
    </location>
</feature>
<dbReference type="Proteomes" id="UP000613193">
    <property type="component" value="Unassembled WGS sequence"/>
</dbReference>
<evidence type="ECO:0000313" key="4">
    <source>
        <dbReference type="Proteomes" id="UP000613193"/>
    </source>
</evidence>
<dbReference type="Gene3D" id="3.30.70.100">
    <property type="match status" value="1"/>
</dbReference>